<evidence type="ECO:0000256" key="3">
    <source>
        <dbReference type="ARBA" id="ARBA00023237"/>
    </source>
</evidence>
<keyword evidence="4" id="KW-0732">Signal</keyword>
<dbReference type="Gene3D" id="1.10.530.10">
    <property type="match status" value="1"/>
</dbReference>
<comment type="caution">
    <text evidence="6">The sequence shown here is derived from an EMBL/GenBank/DDBJ whole genome shotgun (WGS) entry which is preliminary data.</text>
</comment>
<name>A0A271J4C0_9BACT</name>
<evidence type="ECO:0000256" key="4">
    <source>
        <dbReference type="SAM" id="SignalP"/>
    </source>
</evidence>
<dbReference type="CDD" id="cd13403">
    <property type="entry name" value="MLTF-like"/>
    <property type="match status" value="1"/>
</dbReference>
<comment type="similarity">
    <text evidence="2">Belongs to the transglycosylase Slt family.</text>
</comment>
<evidence type="ECO:0000256" key="1">
    <source>
        <dbReference type="ARBA" id="ARBA00004339"/>
    </source>
</evidence>
<dbReference type="InterPro" id="IPR001638">
    <property type="entry name" value="Solute-binding_3/MltF_N"/>
</dbReference>
<dbReference type="SMART" id="SM00062">
    <property type="entry name" value="PBPb"/>
    <property type="match status" value="1"/>
</dbReference>
<dbReference type="PANTHER" id="PTHR37423">
    <property type="entry name" value="SOLUBLE LYTIC MUREIN TRANSGLYCOSYLASE-RELATED"/>
    <property type="match status" value="1"/>
</dbReference>
<keyword evidence="3" id="KW-0472">Membrane</keyword>
<dbReference type="RefSeq" id="WP_095511205.1">
    <property type="nucleotide sequence ID" value="NZ_MQWD01000001.1"/>
</dbReference>
<dbReference type="GO" id="GO:0009279">
    <property type="term" value="C:cell outer membrane"/>
    <property type="evidence" value="ECO:0007669"/>
    <property type="project" value="UniProtKB-SubCell"/>
</dbReference>
<dbReference type="SUPFAM" id="SSF53955">
    <property type="entry name" value="Lysozyme-like"/>
    <property type="match status" value="1"/>
</dbReference>
<proteinExistence type="inferred from homology"/>
<dbReference type="Gene3D" id="3.40.190.10">
    <property type="entry name" value="Periplasmic binding protein-like II"/>
    <property type="match status" value="2"/>
</dbReference>
<dbReference type="InterPro" id="IPR023346">
    <property type="entry name" value="Lysozyme-like_dom_sf"/>
</dbReference>
<evidence type="ECO:0000256" key="2">
    <source>
        <dbReference type="ARBA" id="ARBA00007734"/>
    </source>
</evidence>
<dbReference type="AlphaFoldDB" id="A0A271J4C0"/>
<accession>A0A271J4C0</accession>
<organism evidence="6 7">
    <name type="scientific">Rubrivirga marina</name>
    <dbReference type="NCBI Taxonomy" id="1196024"/>
    <lineage>
        <taxon>Bacteria</taxon>
        <taxon>Pseudomonadati</taxon>
        <taxon>Rhodothermota</taxon>
        <taxon>Rhodothermia</taxon>
        <taxon>Rhodothermales</taxon>
        <taxon>Rubricoccaceae</taxon>
        <taxon>Rubrivirga</taxon>
    </lineage>
</organism>
<dbReference type="Proteomes" id="UP000216339">
    <property type="component" value="Unassembled WGS sequence"/>
</dbReference>
<feature type="chain" id="PRO_5012267184" description="Solute-binding protein family 3/N-terminal domain-containing protein" evidence="4">
    <location>
        <begin position="21"/>
        <end position="516"/>
    </location>
</feature>
<evidence type="ECO:0000313" key="6">
    <source>
        <dbReference type="EMBL" id="PAP77539.1"/>
    </source>
</evidence>
<protein>
    <recommendedName>
        <fullName evidence="5">Solute-binding protein family 3/N-terminal domain-containing protein</fullName>
    </recommendedName>
</protein>
<comment type="subcellular location">
    <subcellularLocation>
        <location evidence="1">Cell outer membrane</location>
        <topology evidence="1">Peripheral membrane protein</topology>
    </subcellularLocation>
</comment>
<sequence length="516" mass="57958">MLRKSFAVVALLILGGLVAAAIRTTADPEGVVIPEPIERDLGDILERDTLVALTSYTSTSYFLYRGQAFGFEYELLRDFAEDQDVVFQIRVVPRDSILYYLNAGLGDIAASRLQPVEEDTSNFGFTNNLYETQPAVVQATGPIDTTEVETPEVPSAIAERAEQVDTTGDVPTDPITIRARRVQRPADLAGQSVFLPSDDPYVSRLVELETEIGGPIEVVEVDTTSEALIRNVAVGNIELTVAQENVAQLEEGYYTNLTVRPAIGAPHGVAWAVRDNAPELLSSLNTWISENRETRRWNQLYRKYYVDRRGYRERVETGFLTGRTGNLSGYDDYLKRYAPTVGWDWRLLGSQMYQESRFEPRARSWAGAMGLLQIMPGTARDLGLGDPYDPEANIEAAARYLKWLEDNYWAERIPDPDERVKFILASYNAGAGHVMDAQRLTEAEGGDPRLWEDVAYWLLQKSDPSVYNRPEVRHGYARGLEPVHYVSIILERYEHYRQFVEGEEGADAVPDQELGA</sequence>
<dbReference type="Pfam" id="PF00497">
    <property type="entry name" value="SBP_bac_3"/>
    <property type="match status" value="1"/>
</dbReference>
<keyword evidence="7" id="KW-1185">Reference proteome</keyword>
<dbReference type="OrthoDB" id="9815002at2"/>
<dbReference type="InterPro" id="IPR008258">
    <property type="entry name" value="Transglycosylase_SLT_dom_1"/>
</dbReference>
<gene>
    <name evidence="6" type="ORF">BSZ37_14360</name>
</gene>
<keyword evidence="3" id="KW-0998">Cell outer membrane</keyword>
<reference evidence="6 7" key="1">
    <citation type="submission" date="2016-11" db="EMBL/GenBank/DDBJ databases">
        <title>Study of marine rhodopsin-containing bacteria.</title>
        <authorList>
            <person name="Yoshizawa S."/>
            <person name="Kumagai Y."/>
            <person name="Kogure K."/>
        </authorList>
    </citation>
    <scope>NUCLEOTIDE SEQUENCE [LARGE SCALE GENOMIC DNA]</scope>
    <source>
        <strain evidence="6 7">SAORIC-28</strain>
    </source>
</reference>
<dbReference type="Pfam" id="PF01464">
    <property type="entry name" value="SLT"/>
    <property type="match status" value="1"/>
</dbReference>
<evidence type="ECO:0000313" key="7">
    <source>
        <dbReference type="Proteomes" id="UP000216339"/>
    </source>
</evidence>
<dbReference type="CDD" id="cd01009">
    <property type="entry name" value="PBP2_YfhD_N"/>
    <property type="match status" value="1"/>
</dbReference>
<dbReference type="PANTHER" id="PTHR37423:SF2">
    <property type="entry name" value="MEMBRANE-BOUND LYTIC MUREIN TRANSGLYCOSYLASE C"/>
    <property type="match status" value="1"/>
</dbReference>
<dbReference type="SUPFAM" id="SSF53850">
    <property type="entry name" value="Periplasmic binding protein-like II"/>
    <property type="match status" value="1"/>
</dbReference>
<feature type="signal peptide" evidence="4">
    <location>
        <begin position="1"/>
        <end position="20"/>
    </location>
</feature>
<dbReference type="EMBL" id="MQWD01000001">
    <property type="protein sequence ID" value="PAP77539.1"/>
    <property type="molecule type" value="Genomic_DNA"/>
</dbReference>
<feature type="domain" description="Solute-binding protein family 3/N-terminal" evidence="5">
    <location>
        <begin position="49"/>
        <end position="308"/>
    </location>
</feature>
<evidence type="ECO:0000259" key="5">
    <source>
        <dbReference type="SMART" id="SM00062"/>
    </source>
</evidence>